<sequence>MLRRRQNMSDQINRQLFQFIEKSPCSYHAVEQIKRELTENGFTELREQEAWKIEKGGKYFTSRNGSSLAAFCIPEKKLKGFHITASHTDSPAFKIKENMELQAEKHYTKLNTEKYGGMLMDSWLDRPLSVAGKIIVGDGEKLTEKLIHIEKDLLMIPRLAIHMKRGAEDDALNPQIHMLPVLGDQTAEKTFMRTAASEAGVNENDILGTDLYLYNRMPGTVWGANGEFMSAPRLDDLQCVFASLQAFVNSEGREYMNVFCAFDNEEVGSETKQGAGSTFLEDVLWRVNEALGRTGEQYRMAVAESFMISADNAHAVHPNQPGKADLTNRPYMNEGIVIKYSANQKYTTDAYSGAMMKHICEKAGVPYQTFHNRSDLPGGSTLGNILTGSVSLKAVDIGLAQLAMHSAYETAGARDTEYMIRALQEFYRG</sequence>
<dbReference type="HOGENOM" id="CLU_019532_2_0_9"/>
<evidence type="ECO:0000256" key="9">
    <source>
        <dbReference type="RuleBase" id="RU004386"/>
    </source>
</evidence>
<keyword evidence="5 9" id="KW-0479">Metal-binding</keyword>
<proteinExistence type="inferred from homology"/>
<dbReference type="GO" id="GO:0008237">
    <property type="term" value="F:metallopeptidase activity"/>
    <property type="evidence" value="ECO:0007669"/>
    <property type="project" value="UniProtKB-KW"/>
</dbReference>
<evidence type="ECO:0000256" key="5">
    <source>
        <dbReference type="ARBA" id="ARBA00022723"/>
    </source>
</evidence>
<evidence type="ECO:0000256" key="1">
    <source>
        <dbReference type="ARBA" id="ARBA00001947"/>
    </source>
</evidence>
<protein>
    <recommendedName>
        <fullName evidence="10">M18 family aminopeptidase</fullName>
        <ecNumber evidence="10">3.4.11.-</ecNumber>
    </recommendedName>
</protein>
<reference evidence="11" key="2">
    <citation type="submission" date="2013-11" db="EMBL/GenBank/DDBJ databases">
        <title>Draft genome sequence of Anaerostipes caccae (DSM 14662).</title>
        <authorList>
            <person name="Sudarsanam P."/>
            <person name="Ley R."/>
            <person name="Guruge J."/>
            <person name="Turnbaugh P.J."/>
            <person name="Mahowald M."/>
            <person name="Liep D."/>
            <person name="Gordon J."/>
        </authorList>
    </citation>
    <scope>NUCLEOTIDE SEQUENCE</scope>
    <source>
        <strain evidence="11">DSM 14662</strain>
    </source>
</reference>
<organism evidence="11 12">
    <name type="scientific">Anaerostipes caccae (strain DSM 14662 / CCUG 47493 / JCM 13470 / NCIMB 13811 / L1-92)</name>
    <dbReference type="NCBI Taxonomy" id="411490"/>
    <lineage>
        <taxon>Bacteria</taxon>
        <taxon>Bacillati</taxon>
        <taxon>Bacillota</taxon>
        <taxon>Clostridia</taxon>
        <taxon>Lachnospirales</taxon>
        <taxon>Lachnospiraceae</taxon>
        <taxon>Anaerostipes</taxon>
    </lineage>
</organism>
<comment type="cofactor">
    <cofactor evidence="1 10">
        <name>Zn(2+)</name>
        <dbReference type="ChEBI" id="CHEBI:29105"/>
    </cofactor>
</comment>
<evidence type="ECO:0000256" key="6">
    <source>
        <dbReference type="ARBA" id="ARBA00022801"/>
    </source>
</evidence>
<dbReference type="eggNOG" id="COG1362">
    <property type="taxonomic scope" value="Bacteria"/>
</dbReference>
<dbReference type="GO" id="GO:0004177">
    <property type="term" value="F:aminopeptidase activity"/>
    <property type="evidence" value="ECO:0007669"/>
    <property type="project" value="UniProtKB-KW"/>
</dbReference>
<dbReference type="Proteomes" id="UP000004935">
    <property type="component" value="Unassembled WGS sequence"/>
</dbReference>
<dbReference type="PANTHER" id="PTHR28570:SF3">
    <property type="entry name" value="ASPARTYL AMINOPEPTIDASE"/>
    <property type="match status" value="1"/>
</dbReference>
<dbReference type="SUPFAM" id="SSF53187">
    <property type="entry name" value="Zn-dependent exopeptidases"/>
    <property type="match status" value="1"/>
</dbReference>
<evidence type="ECO:0000256" key="8">
    <source>
        <dbReference type="ARBA" id="ARBA00023049"/>
    </source>
</evidence>
<dbReference type="Pfam" id="PF02127">
    <property type="entry name" value="Peptidase_M18"/>
    <property type="match status" value="1"/>
</dbReference>
<keyword evidence="6 9" id="KW-0378">Hydrolase</keyword>
<comment type="caution">
    <text evidence="11">The sequence shown here is derived from an EMBL/GenBank/DDBJ whole genome shotgun (WGS) entry which is preliminary data.</text>
</comment>
<keyword evidence="12" id="KW-1185">Reference proteome</keyword>
<dbReference type="InterPro" id="IPR001948">
    <property type="entry name" value="Peptidase_M18"/>
</dbReference>
<keyword evidence="3 9" id="KW-0031">Aminopeptidase</keyword>
<dbReference type="PRINTS" id="PR00932">
    <property type="entry name" value="AMINO1PTASE"/>
</dbReference>
<dbReference type="Gene3D" id="2.30.250.10">
    <property type="entry name" value="Aminopeptidase i, Domain 2"/>
    <property type="match status" value="1"/>
</dbReference>
<gene>
    <name evidence="11" type="ORF">ANACAC_03501</name>
</gene>
<evidence type="ECO:0000256" key="3">
    <source>
        <dbReference type="ARBA" id="ARBA00022438"/>
    </source>
</evidence>
<dbReference type="SUPFAM" id="SSF101821">
    <property type="entry name" value="Aminopeptidase/glucanase lid domain"/>
    <property type="match status" value="1"/>
</dbReference>
<evidence type="ECO:0000256" key="4">
    <source>
        <dbReference type="ARBA" id="ARBA00022670"/>
    </source>
</evidence>
<dbReference type="GO" id="GO:0008270">
    <property type="term" value="F:zinc ion binding"/>
    <property type="evidence" value="ECO:0007669"/>
    <property type="project" value="InterPro"/>
</dbReference>
<evidence type="ECO:0000256" key="7">
    <source>
        <dbReference type="ARBA" id="ARBA00022833"/>
    </source>
</evidence>
<dbReference type="InterPro" id="IPR023358">
    <property type="entry name" value="Peptidase_M18_dom2"/>
</dbReference>
<name>B0MIP6_ANACD</name>
<dbReference type="PANTHER" id="PTHR28570">
    <property type="entry name" value="ASPARTYL AMINOPEPTIDASE"/>
    <property type="match status" value="1"/>
</dbReference>
<accession>B0MIP6</accession>
<dbReference type="EMBL" id="ABAX03000038">
    <property type="protein sequence ID" value="EDR95826.1"/>
    <property type="molecule type" value="Genomic_DNA"/>
</dbReference>
<dbReference type="CDD" id="cd05658">
    <property type="entry name" value="M18_DAP"/>
    <property type="match status" value="1"/>
</dbReference>
<dbReference type="Gene3D" id="3.40.630.10">
    <property type="entry name" value="Zn peptidases"/>
    <property type="match status" value="1"/>
</dbReference>
<dbReference type="AlphaFoldDB" id="B0MIP6"/>
<evidence type="ECO:0000256" key="2">
    <source>
        <dbReference type="ARBA" id="ARBA00008290"/>
    </source>
</evidence>
<dbReference type="GO" id="GO:0006508">
    <property type="term" value="P:proteolysis"/>
    <property type="evidence" value="ECO:0007669"/>
    <property type="project" value="UniProtKB-KW"/>
</dbReference>
<dbReference type="EC" id="3.4.11.-" evidence="10"/>
<dbReference type="NCBIfam" id="NF002759">
    <property type="entry name" value="PRK02813.1"/>
    <property type="match status" value="1"/>
</dbReference>
<evidence type="ECO:0000313" key="11">
    <source>
        <dbReference type="EMBL" id="EDR95826.1"/>
    </source>
</evidence>
<keyword evidence="4 9" id="KW-0645">Protease</keyword>
<comment type="similarity">
    <text evidence="2 9">Belongs to the peptidase M18 family.</text>
</comment>
<evidence type="ECO:0000256" key="10">
    <source>
        <dbReference type="RuleBase" id="RU004387"/>
    </source>
</evidence>
<keyword evidence="7 9" id="KW-0862">Zinc</keyword>
<keyword evidence="8 9" id="KW-0482">Metalloprotease</keyword>
<evidence type="ECO:0000313" key="12">
    <source>
        <dbReference type="Proteomes" id="UP000004935"/>
    </source>
</evidence>
<reference evidence="11" key="1">
    <citation type="submission" date="2007-11" db="EMBL/GenBank/DDBJ databases">
        <authorList>
            <person name="Fulton L."/>
            <person name="Clifton S."/>
            <person name="Fulton B."/>
            <person name="Xu J."/>
            <person name="Minx P."/>
            <person name="Pepin K.H."/>
            <person name="Johnson M."/>
            <person name="Thiruvilangam P."/>
            <person name="Bhonagiri V."/>
            <person name="Nash W.E."/>
            <person name="Mardis E.R."/>
            <person name="Wilson R.K."/>
        </authorList>
    </citation>
    <scope>NUCLEOTIDE SEQUENCE [LARGE SCALE GENOMIC DNA]</scope>
    <source>
        <strain evidence="11">DSM 14662</strain>
    </source>
</reference>
<dbReference type="GO" id="GO:0005737">
    <property type="term" value="C:cytoplasm"/>
    <property type="evidence" value="ECO:0007669"/>
    <property type="project" value="UniProtKB-ARBA"/>
</dbReference>
<dbReference type="STRING" id="411490.ANACAC_03501"/>